<dbReference type="GO" id="GO:0003676">
    <property type="term" value="F:nucleic acid binding"/>
    <property type="evidence" value="ECO:0007669"/>
    <property type="project" value="InterPro"/>
</dbReference>
<evidence type="ECO:0000313" key="3">
    <source>
        <dbReference type="Proteomes" id="UP001160148"/>
    </source>
</evidence>
<sequence>MAYIRAYPRSSIRHVSREIGVSVGAVHKILKKNKMHAYKPEFVQHLRIGDSERRLQFLSWFSVQFEIDNLFYKNILWTDESKFTNNGVMNKQNNRFWDDTNPHWSRETNFQTVWGINVWCGLIGGILLGPYFYDGTLSGRRILDFLVNQLPLLLEDVSLATRENMYFQLDGAPAHNAIIVKNYLNEIFPNRWIGTNGVIPWPARSPDSTPLDFFLWGHLKNVVYADPPINLQDLKNKIRLACSNLRREQINAATSTELLKRLESCLEHQGGNFEQFIR</sequence>
<keyword evidence="1" id="KW-1133">Transmembrane helix</keyword>
<dbReference type="InterPro" id="IPR036397">
    <property type="entry name" value="RNaseH_sf"/>
</dbReference>
<dbReference type="AlphaFoldDB" id="A0AAV0W0E1"/>
<keyword evidence="1" id="KW-0812">Transmembrane</keyword>
<dbReference type="PANTHER" id="PTHR47326:SF1">
    <property type="entry name" value="HTH PSQ-TYPE DOMAIN-CONTAINING PROTEIN"/>
    <property type="match status" value="1"/>
</dbReference>
<keyword evidence="1" id="KW-0472">Membrane</keyword>
<comment type="caution">
    <text evidence="2">The sequence shown here is derived from an EMBL/GenBank/DDBJ whole genome shotgun (WGS) entry which is preliminary data.</text>
</comment>
<dbReference type="Proteomes" id="UP001160148">
    <property type="component" value="Unassembled WGS sequence"/>
</dbReference>
<feature type="transmembrane region" description="Helical" evidence="1">
    <location>
        <begin position="113"/>
        <end position="133"/>
    </location>
</feature>
<reference evidence="2 3" key="1">
    <citation type="submission" date="2023-01" db="EMBL/GenBank/DDBJ databases">
        <authorList>
            <person name="Whitehead M."/>
        </authorList>
    </citation>
    <scope>NUCLEOTIDE SEQUENCE [LARGE SCALE GENOMIC DNA]</scope>
</reference>
<proteinExistence type="predicted"/>
<protein>
    <recommendedName>
        <fullName evidence="4">Transposable element Tc3 transposase</fullName>
    </recommendedName>
</protein>
<keyword evidence="3" id="KW-1185">Reference proteome</keyword>
<accession>A0AAV0W0E1</accession>
<dbReference type="EMBL" id="CARXXK010000001">
    <property type="protein sequence ID" value="CAI6348722.1"/>
    <property type="molecule type" value="Genomic_DNA"/>
</dbReference>
<evidence type="ECO:0000256" key="1">
    <source>
        <dbReference type="SAM" id="Phobius"/>
    </source>
</evidence>
<name>A0AAV0W0E1_9HEMI</name>
<organism evidence="2 3">
    <name type="scientific">Macrosiphum euphorbiae</name>
    <name type="common">potato aphid</name>
    <dbReference type="NCBI Taxonomy" id="13131"/>
    <lineage>
        <taxon>Eukaryota</taxon>
        <taxon>Metazoa</taxon>
        <taxon>Ecdysozoa</taxon>
        <taxon>Arthropoda</taxon>
        <taxon>Hexapoda</taxon>
        <taxon>Insecta</taxon>
        <taxon>Pterygota</taxon>
        <taxon>Neoptera</taxon>
        <taxon>Paraneoptera</taxon>
        <taxon>Hemiptera</taxon>
        <taxon>Sternorrhyncha</taxon>
        <taxon>Aphidomorpha</taxon>
        <taxon>Aphidoidea</taxon>
        <taxon>Aphididae</taxon>
        <taxon>Macrosiphini</taxon>
        <taxon>Macrosiphum</taxon>
    </lineage>
</organism>
<gene>
    <name evidence="2" type="ORF">MEUPH1_LOCUS5372</name>
</gene>
<dbReference type="Gene3D" id="3.30.420.10">
    <property type="entry name" value="Ribonuclease H-like superfamily/Ribonuclease H"/>
    <property type="match status" value="1"/>
</dbReference>
<evidence type="ECO:0000313" key="2">
    <source>
        <dbReference type="EMBL" id="CAI6348722.1"/>
    </source>
</evidence>
<dbReference type="PANTHER" id="PTHR47326">
    <property type="entry name" value="TRANSPOSABLE ELEMENT TC3 TRANSPOSASE-LIKE PROTEIN"/>
    <property type="match status" value="1"/>
</dbReference>
<evidence type="ECO:0008006" key="4">
    <source>
        <dbReference type="Google" id="ProtNLM"/>
    </source>
</evidence>